<dbReference type="CDD" id="cd12117">
    <property type="entry name" value="A_NRPS_Srf_like"/>
    <property type="match status" value="1"/>
</dbReference>
<protein>
    <submittedName>
        <fullName evidence="6">Amino acid adenylation domain-containing protein</fullName>
    </submittedName>
</protein>
<dbReference type="Pfam" id="PF04738">
    <property type="entry name" value="Lant_dehydr_N"/>
    <property type="match status" value="1"/>
</dbReference>
<evidence type="ECO:0000313" key="7">
    <source>
        <dbReference type="EMBL" id="XCH77334.1"/>
    </source>
</evidence>
<proteinExistence type="predicted"/>
<dbReference type="Gene3D" id="1.10.1200.10">
    <property type="entry name" value="ACP-like"/>
    <property type="match status" value="2"/>
</dbReference>
<dbReference type="Pfam" id="PF00668">
    <property type="entry name" value="Condensation"/>
    <property type="match status" value="1"/>
</dbReference>
<dbReference type="Gene3D" id="3.30.300.30">
    <property type="match status" value="2"/>
</dbReference>
<dbReference type="InterPro" id="IPR023213">
    <property type="entry name" value="CAT-like_dom_sf"/>
</dbReference>
<dbReference type="PROSITE" id="PS00455">
    <property type="entry name" value="AMP_BINDING"/>
    <property type="match status" value="2"/>
</dbReference>
<dbReference type="SUPFAM" id="SSF47336">
    <property type="entry name" value="ACP-like"/>
    <property type="match status" value="2"/>
</dbReference>
<dbReference type="Pfam" id="PF00550">
    <property type="entry name" value="PP-binding"/>
    <property type="match status" value="2"/>
</dbReference>
<evidence type="ECO:0000256" key="3">
    <source>
        <dbReference type="ARBA" id="ARBA00022553"/>
    </source>
</evidence>
<dbReference type="FunFam" id="3.40.50.980:FF:000001">
    <property type="entry name" value="Non-ribosomal peptide synthetase"/>
    <property type="match status" value="1"/>
</dbReference>
<dbReference type="SMART" id="SM00823">
    <property type="entry name" value="PKS_PP"/>
    <property type="match status" value="2"/>
</dbReference>
<dbReference type="GO" id="GO:0008610">
    <property type="term" value="P:lipid biosynthetic process"/>
    <property type="evidence" value="ECO:0007669"/>
    <property type="project" value="UniProtKB-ARBA"/>
</dbReference>
<dbReference type="Gene3D" id="2.30.38.10">
    <property type="entry name" value="Luciferase, Domain 3"/>
    <property type="match status" value="2"/>
</dbReference>
<dbReference type="InterPro" id="IPR001242">
    <property type="entry name" value="Condensation_dom"/>
</dbReference>
<keyword evidence="3" id="KW-0597">Phosphoprotein</keyword>
<feature type="region of interest" description="Disordered" evidence="4">
    <location>
        <begin position="1652"/>
        <end position="1681"/>
    </location>
</feature>
<dbReference type="Pfam" id="PF00501">
    <property type="entry name" value="AMP-binding"/>
    <property type="match status" value="2"/>
</dbReference>
<dbReference type="GO" id="GO:0031177">
    <property type="term" value="F:phosphopantetheine binding"/>
    <property type="evidence" value="ECO:0007669"/>
    <property type="project" value="InterPro"/>
</dbReference>
<dbReference type="PANTHER" id="PTHR45527">
    <property type="entry name" value="NONRIBOSOMAL PEPTIDE SYNTHETASE"/>
    <property type="match status" value="1"/>
</dbReference>
<evidence type="ECO:0000256" key="2">
    <source>
        <dbReference type="ARBA" id="ARBA00022450"/>
    </source>
</evidence>
<dbReference type="InterPro" id="IPR020845">
    <property type="entry name" value="AMP-binding_CS"/>
</dbReference>
<evidence type="ECO:0000256" key="4">
    <source>
        <dbReference type="SAM" id="MobiDB-lite"/>
    </source>
</evidence>
<dbReference type="CDD" id="cd19531">
    <property type="entry name" value="LCL_NRPS-like"/>
    <property type="match status" value="1"/>
</dbReference>
<reference evidence="7" key="2">
    <citation type="submission" date="2024-06" db="EMBL/GenBank/DDBJ databases">
        <title>Micromonospora mangrovi CCTCC AA 2012012 genome sequences.</title>
        <authorList>
            <person name="Gao J."/>
        </authorList>
    </citation>
    <scope>NUCLEOTIDE SEQUENCE</scope>
    <source>
        <strain evidence="7">CCTCC AA 2012012</strain>
    </source>
</reference>
<dbReference type="Gene3D" id="3.30.559.30">
    <property type="entry name" value="Nonribosomal peptide synthetase, condensation domain"/>
    <property type="match status" value="1"/>
</dbReference>
<keyword evidence="2" id="KW-0596">Phosphopantetheine</keyword>
<dbReference type="RefSeq" id="WP_350938540.1">
    <property type="nucleotide sequence ID" value="NZ_CP157762.1"/>
</dbReference>
<dbReference type="Pfam" id="PF13193">
    <property type="entry name" value="AMP-binding_C"/>
    <property type="match status" value="2"/>
</dbReference>
<feature type="domain" description="Carrier" evidence="5">
    <location>
        <begin position="1568"/>
        <end position="1647"/>
    </location>
</feature>
<dbReference type="Gene3D" id="3.40.50.980">
    <property type="match status" value="4"/>
</dbReference>
<dbReference type="GO" id="GO:0009239">
    <property type="term" value="P:enterobactin biosynthetic process"/>
    <property type="evidence" value="ECO:0007669"/>
    <property type="project" value="TreeGrafter"/>
</dbReference>
<dbReference type="GO" id="GO:0043041">
    <property type="term" value="P:amino acid activation for nonribosomal peptide biosynthetic process"/>
    <property type="evidence" value="ECO:0007669"/>
    <property type="project" value="TreeGrafter"/>
</dbReference>
<evidence type="ECO:0000313" key="6">
    <source>
        <dbReference type="EMBL" id="XBP96627.1"/>
    </source>
</evidence>
<evidence type="ECO:0000259" key="5">
    <source>
        <dbReference type="PROSITE" id="PS50075"/>
    </source>
</evidence>
<dbReference type="GO" id="GO:0047527">
    <property type="term" value="F:2,3-dihydroxybenzoate-serine ligase activity"/>
    <property type="evidence" value="ECO:0007669"/>
    <property type="project" value="TreeGrafter"/>
</dbReference>
<dbReference type="NCBIfam" id="TIGR01733">
    <property type="entry name" value="AA-adenyl-dom"/>
    <property type="match status" value="2"/>
</dbReference>
<dbReference type="InterPro" id="IPR010071">
    <property type="entry name" value="AA_adenyl_dom"/>
</dbReference>
<dbReference type="PANTHER" id="PTHR45527:SF1">
    <property type="entry name" value="FATTY ACID SYNTHASE"/>
    <property type="match status" value="1"/>
</dbReference>
<dbReference type="PROSITE" id="PS50075">
    <property type="entry name" value="CARRIER"/>
    <property type="match status" value="2"/>
</dbReference>
<feature type="domain" description="Carrier" evidence="5">
    <location>
        <begin position="493"/>
        <end position="568"/>
    </location>
</feature>
<dbReference type="CDD" id="cd05930">
    <property type="entry name" value="A_NRPS"/>
    <property type="match status" value="1"/>
</dbReference>
<accession>A0AAU7MGW6</accession>
<dbReference type="InterPro" id="IPR006827">
    <property type="entry name" value="Lant_deHydtase_N"/>
</dbReference>
<sequence length="2456" mass="263229">MILDQLHSRVTQAPDAVAVQDGDRRLTYLELAGHASGLAARLTRRGVRPGDVVAVYADRSAEIVVAELAVLLAGAAYVPLDPAHPTSRTTELLELSGAAAVLTTRPLLSAGAELGDAEVVDLAQAPAGRYEPVPRPDDDALAYVIFTSGSTGRPKAAAVRHGALANLLRWHEGAFGLGPQDRTTLLCAPGFDVSVWDTWPTLAAGATLVVPPAAVRASPPDLVTWLAEERITATFLPTPLAEAVLDVPWPAHTALRWMHTGGSALQRGVAPGLPFTLVNVYGPAECTVAATTATVPSDGPVPPPIGVPLDGVRCYVLDGVDVVADGEPGEMCLAGAGVARGYLNDPAATARSFVPDVTVPGERMYRTGDLVRRRPDGTFEYLGRLDDQVKIRGFRIEPGEIAAVLRQHPAVRESYVAAQRSGSADPVLHAYVAADATPAELIAFVAARLPDYMVPAAVVVLPALPMTANDKVDRAALPAPDRVAAGLAAVVAPLRTPTQGAVAGIVSDLLGGVAAGADDDFFALGGTSLLAGRLSTRLAVELDAQLSLAELACARTIAAIADLVDERTGRPEVDPDPDPNFPVPPTPPSIARADHGGLIPLSFQQERVWFFAQLAPENIAYNFQATVTLHGDVDTDALRAALDEIVRRHEMLRTTFVSVDGVAVQRPVTDVDAPLRVLDVPREQADDVVSAELAQPFDLTSAPLARWLLLRHGNGENTFVHVEHHFIHDGWSLAVFLSELSALYPAFAAGQPSPLPELAVQYADYAIWQRQWMDGDVLKAHVDHWTTRLAGASDRLELPADRPRPPVMSLRGAAPRIRVPAELARALRAFSRRHRVSLFSTMYAAFAALLHRYTGQQDLLVGTGMANRSLPELQPLLGMIVNTVVLRTRPHGRMSFTDLLDQVQETVLDALAWSDTPLDTVIDAIGPERDSSRLPLFQVMFSFHDSAVPDLDFGGLTGAVTERANGSAKADLNVIVVPRGAQRVGREPRPEDDDLHLIWEYSTDLFDASTMSRMAGHYLNLLADALARPDTALDGLRLMADDESRRLERWSRGPAVPDAEPGRTIPALFAAQVAIRPDATALVFGSESMTYAELDRRSNALAVRLRRRGVVADVPVAVAVERSPDLVVALLAVSKAGGAYLPIDASSPAPRVAAMIAAAGARLLLTTRATDRAATPEVDTVYVDAEPTDAADEWTAVPDLSHPDSLAYISFTSGSTGVPKGVAVPHRGVARLVHDPSFAPLGPGQRLLHLAPVAFDASTWELWGALLTGATTVIAPPGPLGLPEIAALLRTADVTVAWLTAGLFHQLAESDVEVVAGVPVLLAGGDALSPATVRAVLSARDRRPLVNGYGPTENTTFTTCHVMTGPDQVVASTVPIGRPIQGTTVHLFDDSGQPVPIGVTGELFTGGDGLARGYVGNASATARAFVPDPHGYGTRLYRTGDLARWRADGTLEFVGRVDDQIKIRGFRVEPGEVASVLRAHPDVGDAVVLVAGQGAQKHLIAYVTPADGVDPGTLGPASLRDFLSGRLPEYLVPTGFKALDRFPLNANGKIDRAALPAPEVQTRGPVTPPRGDTEERLADTWRRLLPDPDLHGDIGREDSFFALGGNSLLASRLMFRIREMFDVELRMATFYEKPTLVECAAAIDAARDRAGTAPARPATIGRQDRRAYRTRAPQPPPGRKLAPHLVHLGGDWALWRTVCLRAAGFPVHLLADLGAADLAEAADAVVAAGEPAMAAYSAAFAAAVRRQSAALHEAASRPALREAVAWQNRHALTTGLDPVVRRGPEPARRDTKARQHEALVASYLQRYCAKNDTIGFFGPVSWSRIDDGTGLRITHDPAGRFLAERITYLEGWAVAAILADHTTALRPWLVPRRMPFVGLDGTQLRVPLAPPVPLTPAEAAVLRAVDGARDAGAVADLALADESAGLRDVDDVFAVLARLADQRRLAWQVEISPPDIHPERTMRALLARVTDDAVREAATRALDELTTARDALADAAGDPERLAAAMAGLEETFTRLAGVPPTRRAGELYAGRTVAYEECRRADTVRLGADTLDGIREPLALVLDSARWFLGACAELYTRHFEAAHRKRAAALGTDVVPFADFWLLVNDALFHRAPALIRPAVTALQERWSAILDLPEGSRRVRLRSADLRRRAADRFPSPPRPWPTAVFHSPDLMIAGADAAAGGRLTWVLGEVHPSKVTARYGTWLELHDDPDGYHAAMRHDLAGPVVWQAETAEISGSATRQAGALVSPGDRWLLWSHDANGYDPATTLAVGDCDVVDSATGLRVRRRDGTFERELLPVLGDLIISVIINSFDPVPPAAHTPRVTVDDLVIGRERWTFAATALAFAGTADESTRYLQARAWATGHGLPRHVFLRFSGERKPIYADLTSLASIDLISRSVRRCRRHAGAEATVTVVEMLPEPDQAWLVDADGQRYTSELRLVAVDQKTAEQSQEG</sequence>
<dbReference type="InterPro" id="IPR036736">
    <property type="entry name" value="ACP-like_sf"/>
</dbReference>
<dbReference type="EMBL" id="CP157762">
    <property type="protein sequence ID" value="XBP96627.1"/>
    <property type="molecule type" value="Genomic_DNA"/>
</dbReference>
<dbReference type="GO" id="GO:0005829">
    <property type="term" value="C:cytosol"/>
    <property type="evidence" value="ECO:0007669"/>
    <property type="project" value="TreeGrafter"/>
</dbReference>
<gene>
    <name evidence="7" type="ORF">ABUL08_07485</name>
    <name evidence="6" type="ORF">VK199_07440</name>
</gene>
<dbReference type="InterPro" id="IPR045851">
    <property type="entry name" value="AMP-bd_C_sf"/>
</dbReference>
<dbReference type="Gene3D" id="3.30.559.10">
    <property type="entry name" value="Chloramphenicol acetyltransferase-like domain"/>
    <property type="match status" value="1"/>
</dbReference>
<dbReference type="InterPro" id="IPR000873">
    <property type="entry name" value="AMP-dep_synth/lig_dom"/>
</dbReference>
<dbReference type="SUPFAM" id="SSF52777">
    <property type="entry name" value="CoA-dependent acyltransferases"/>
    <property type="match status" value="2"/>
</dbReference>
<organism evidence="6">
    <name type="scientific">Micromonospora sp. CCTCC AA 2012012</name>
    <dbReference type="NCBI Taxonomy" id="3111921"/>
    <lineage>
        <taxon>Bacteria</taxon>
        <taxon>Bacillati</taxon>
        <taxon>Actinomycetota</taxon>
        <taxon>Actinomycetes</taxon>
        <taxon>Micromonosporales</taxon>
        <taxon>Micromonosporaceae</taxon>
        <taxon>Micromonospora</taxon>
    </lineage>
</organism>
<dbReference type="InterPro" id="IPR025110">
    <property type="entry name" value="AMP-bd_C"/>
</dbReference>
<comment type="cofactor">
    <cofactor evidence="1">
        <name>pantetheine 4'-phosphate</name>
        <dbReference type="ChEBI" id="CHEBI:47942"/>
    </cofactor>
</comment>
<evidence type="ECO:0000256" key="1">
    <source>
        <dbReference type="ARBA" id="ARBA00001957"/>
    </source>
</evidence>
<dbReference type="SUPFAM" id="SSF56801">
    <property type="entry name" value="Acetyl-CoA synthetase-like"/>
    <property type="match status" value="2"/>
</dbReference>
<reference evidence="6" key="1">
    <citation type="submission" date="2024-01" db="EMBL/GenBank/DDBJ databases">
        <title>The genome sequence of Micromonospora mangrovi CCTCC AA 2012012.</title>
        <authorList>
            <person name="Gao J."/>
        </authorList>
    </citation>
    <scope>NUCLEOTIDE SEQUENCE</scope>
    <source>
        <strain evidence="6">CCTCC AA 2012012</strain>
    </source>
</reference>
<dbReference type="InterPro" id="IPR020806">
    <property type="entry name" value="PKS_PP-bd"/>
</dbReference>
<name>A0AAU7MGW6_9ACTN</name>
<dbReference type="GO" id="GO:0009366">
    <property type="term" value="C:enterobactin synthetase complex"/>
    <property type="evidence" value="ECO:0007669"/>
    <property type="project" value="TreeGrafter"/>
</dbReference>
<dbReference type="EMBL" id="CP159342">
    <property type="protein sequence ID" value="XCH77334.1"/>
    <property type="molecule type" value="Genomic_DNA"/>
</dbReference>
<dbReference type="InterPro" id="IPR009081">
    <property type="entry name" value="PP-bd_ACP"/>
</dbReference>